<protein>
    <recommendedName>
        <fullName evidence="3">indole-3-glycerol-phosphate synthase</fullName>
        <ecNumber evidence="3">4.1.1.48</ecNumber>
    </recommendedName>
</protein>
<evidence type="ECO:0000256" key="2">
    <source>
        <dbReference type="ARBA" id="ARBA00004696"/>
    </source>
</evidence>
<dbReference type="InterPro" id="IPR045186">
    <property type="entry name" value="Indole-3-glycerol_P_synth"/>
</dbReference>
<dbReference type="Gene3D" id="3.20.20.70">
    <property type="entry name" value="Aldolase class I"/>
    <property type="match status" value="1"/>
</dbReference>
<evidence type="ECO:0000256" key="3">
    <source>
        <dbReference type="ARBA" id="ARBA00012362"/>
    </source>
</evidence>
<evidence type="ECO:0000313" key="11">
    <source>
        <dbReference type="Proteomes" id="UP001223520"/>
    </source>
</evidence>
<dbReference type="EMBL" id="CP124543">
    <property type="protein sequence ID" value="WGV23560.1"/>
    <property type="molecule type" value="Genomic_DNA"/>
</dbReference>
<evidence type="ECO:0000256" key="5">
    <source>
        <dbReference type="ARBA" id="ARBA00022793"/>
    </source>
</evidence>
<evidence type="ECO:0000259" key="9">
    <source>
        <dbReference type="Pfam" id="PF00218"/>
    </source>
</evidence>
<dbReference type="Pfam" id="PF00218">
    <property type="entry name" value="IGPS"/>
    <property type="match status" value="1"/>
</dbReference>
<evidence type="ECO:0000256" key="7">
    <source>
        <dbReference type="ARBA" id="ARBA00023141"/>
    </source>
</evidence>
<comment type="pathway">
    <text evidence="2">Amino-acid biosynthesis; L-tryptophan biosynthesis; L-tryptophan from chorismate: step 4/5.</text>
</comment>
<evidence type="ECO:0000256" key="8">
    <source>
        <dbReference type="ARBA" id="ARBA00023239"/>
    </source>
</evidence>
<sequence>MTYPSDITDSRLQAIIREIFFYKKEEIAQIQQQMPVAFFERQLTKAPSVRDFFTALQQSPYKPCIIADVKKACPIHGILRENFDPVAIAQAYERGGATCLSVYTDQKFFQGSYDTLRTIRKRVRLPILCKDFILDSCQVYLAREAGADAVLLIAAILSDEQLQNLLRVIQDLGMNALVQVHTLTELDRVLKLNNLNLVVINNQSLVDFSVDICATEQLLAARRSQLQNLGIIIISESELYTPADLFLVAKAGADVAILDLIKEKDLEQAVRVLLRFYHITCDESHRG</sequence>
<dbReference type="SUPFAM" id="SSF51366">
    <property type="entry name" value="Ribulose-phoshate binding barrel"/>
    <property type="match status" value="1"/>
</dbReference>
<keyword evidence="7" id="KW-0057">Aromatic amino acid biosynthesis</keyword>
<keyword evidence="6" id="KW-0822">Tryptophan biosynthesis</keyword>
<evidence type="ECO:0000256" key="4">
    <source>
        <dbReference type="ARBA" id="ARBA00022605"/>
    </source>
</evidence>
<dbReference type="AlphaFoldDB" id="A0AAJ6NN36"/>
<dbReference type="CDD" id="cd00331">
    <property type="entry name" value="IGPS"/>
    <property type="match status" value="1"/>
</dbReference>
<proteinExistence type="predicted"/>
<name>A0AAJ6NN36_9CYAN</name>
<dbReference type="Proteomes" id="UP001223520">
    <property type="component" value="Chromosome"/>
</dbReference>
<comment type="catalytic activity">
    <reaction evidence="1">
        <text>1-(2-carboxyphenylamino)-1-deoxy-D-ribulose 5-phosphate + H(+) = (1S,2R)-1-C-(indol-3-yl)glycerol 3-phosphate + CO2 + H2O</text>
        <dbReference type="Rhea" id="RHEA:23476"/>
        <dbReference type="ChEBI" id="CHEBI:15377"/>
        <dbReference type="ChEBI" id="CHEBI:15378"/>
        <dbReference type="ChEBI" id="CHEBI:16526"/>
        <dbReference type="ChEBI" id="CHEBI:58613"/>
        <dbReference type="ChEBI" id="CHEBI:58866"/>
        <dbReference type="EC" id="4.1.1.48"/>
    </reaction>
</comment>
<dbReference type="EC" id="4.1.1.48" evidence="3"/>
<dbReference type="GO" id="GO:0004425">
    <property type="term" value="F:indole-3-glycerol-phosphate synthase activity"/>
    <property type="evidence" value="ECO:0007669"/>
    <property type="project" value="UniProtKB-EC"/>
</dbReference>
<evidence type="ECO:0000256" key="6">
    <source>
        <dbReference type="ARBA" id="ARBA00022822"/>
    </source>
</evidence>
<organism evidence="10 11">
    <name type="scientific">Halotia branconii CENA392</name>
    <dbReference type="NCBI Taxonomy" id="1539056"/>
    <lineage>
        <taxon>Bacteria</taxon>
        <taxon>Bacillati</taxon>
        <taxon>Cyanobacteriota</taxon>
        <taxon>Cyanophyceae</taxon>
        <taxon>Nostocales</taxon>
        <taxon>Nodulariaceae</taxon>
        <taxon>Halotia</taxon>
    </lineage>
</organism>
<keyword evidence="8 10" id="KW-0456">Lyase</keyword>
<evidence type="ECO:0000313" key="10">
    <source>
        <dbReference type="EMBL" id="WGV23560.1"/>
    </source>
</evidence>
<dbReference type="InterPro" id="IPR011060">
    <property type="entry name" value="RibuloseP-bd_barrel"/>
</dbReference>
<dbReference type="NCBIfam" id="NF001372">
    <property type="entry name" value="PRK00278.1-4"/>
    <property type="match status" value="1"/>
</dbReference>
<reference evidence="10 11" key="1">
    <citation type="journal article" date="2023" name="Limnol Oceanogr Lett">
        <title>Environmental adaptations by the intertidal Antarctic cyanobacterium Halotia branconii CENA392 as revealed using long-read genome sequencing.</title>
        <authorList>
            <person name="Dextro R.B."/>
            <person name="Delbaje E."/>
            <person name="Freitas P.N.N."/>
            <person name="Geraldes V."/>
            <person name="Pinto E."/>
            <person name="Long P.F."/>
            <person name="Fiore M.F."/>
        </authorList>
    </citation>
    <scope>NUCLEOTIDE SEQUENCE [LARGE SCALE GENOMIC DNA]</scope>
    <source>
        <strain evidence="10 11">CENA392</strain>
    </source>
</reference>
<keyword evidence="11" id="KW-1185">Reference proteome</keyword>
<dbReference type="InterPro" id="IPR013798">
    <property type="entry name" value="Indole-3-glycerol_P_synth_dom"/>
</dbReference>
<dbReference type="PANTHER" id="PTHR22854:SF2">
    <property type="entry name" value="INDOLE-3-GLYCEROL-PHOSPHATE SYNTHASE"/>
    <property type="match status" value="1"/>
</dbReference>
<evidence type="ECO:0000256" key="1">
    <source>
        <dbReference type="ARBA" id="ARBA00001633"/>
    </source>
</evidence>
<dbReference type="KEGG" id="hbq:QI031_17245"/>
<keyword evidence="5" id="KW-0210">Decarboxylase</keyword>
<dbReference type="RefSeq" id="WP_281480886.1">
    <property type="nucleotide sequence ID" value="NZ_CP124543.1"/>
</dbReference>
<dbReference type="PANTHER" id="PTHR22854">
    <property type="entry name" value="TRYPTOPHAN BIOSYNTHESIS PROTEIN"/>
    <property type="match status" value="1"/>
</dbReference>
<keyword evidence="4" id="KW-0028">Amino-acid biosynthesis</keyword>
<dbReference type="InterPro" id="IPR013785">
    <property type="entry name" value="Aldolase_TIM"/>
</dbReference>
<dbReference type="GO" id="GO:0000162">
    <property type="term" value="P:L-tryptophan biosynthetic process"/>
    <property type="evidence" value="ECO:0007669"/>
    <property type="project" value="UniProtKB-KW"/>
</dbReference>
<dbReference type="GO" id="GO:0004640">
    <property type="term" value="F:phosphoribosylanthranilate isomerase activity"/>
    <property type="evidence" value="ECO:0007669"/>
    <property type="project" value="TreeGrafter"/>
</dbReference>
<gene>
    <name evidence="10" type="ORF">QI031_17245</name>
</gene>
<accession>A0AAJ6NN36</accession>
<feature type="domain" description="Indole-3-glycerol phosphate synthase" evidence="9">
    <location>
        <begin position="18"/>
        <end position="272"/>
    </location>
</feature>